<dbReference type="EMBL" id="MFJE01000052">
    <property type="protein sequence ID" value="OGG13482.1"/>
    <property type="molecule type" value="Genomic_DNA"/>
</dbReference>
<feature type="transmembrane region" description="Helical" evidence="5">
    <location>
        <begin position="203"/>
        <end position="233"/>
    </location>
</feature>
<feature type="transmembrane region" description="Helical" evidence="5">
    <location>
        <begin position="35"/>
        <end position="52"/>
    </location>
</feature>
<feature type="transmembrane region" description="Helical" evidence="5">
    <location>
        <begin position="93"/>
        <end position="111"/>
    </location>
</feature>
<dbReference type="PANTHER" id="PTHR37422:SF17">
    <property type="entry name" value="O-ANTIGEN LIGASE"/>
    <property type="match status" value="1"/>
</dbReference>
<dbReference type="InterPro" id="IPR007016">
    <property type="entry name" value="O-antigen_ligase-rel_domated"/>
</dbReference>
<feature type="transmembrane region" description="Helical" evidence="5">
    <location>
        <begin position="12"/>
        <end position="29"/>
    </location>
</feature>
<feature type="transmembrane region" description="Helical" evidence="5">
    <location>
        <begin position="172"/>
        <end position="191"/>
    </location>
</feature>
<evidence type="ECO:0000313" key="7">
    <source>
        <dbReference type="EMBL" id="OGG13482.1"/>
    </source>
</evidence>
<evidence type="ECO:0000256" key="5">
    <source>
        <dbReference type="SAM" id="Phobius"/>
    </source>
</evidence>
<feature type="transmembrane region" description="Helical" evidence="5">
    <location>
        <begin position="239"/>
        <end position="259"/>
    </location>
</feature>
<dbReference type="PANTHER" id="PTHR37422">
    <property type="entry name" value="TEICHURONIC ACID BIOSYNTHESIS PROTEIN TUAE"/>
    <property type="match status" value="1"/>
</dbReference>
<protein>
    <recommendedName>
        <fullName evidence="6">O-antigen ligase-related domain-containing protein</fullName>
    </recommendedName>
</protein>
<keyword evidence="2 5" id="KW-0812">Transmembrane</keyword>
<reference evidence="7 8" key="1">
    <citation type="journal article" date="2016" name="Nat. Commun.">
        <title>Thousands of microbial genomes shed light on interconnected biogeochemical processes in an aquifer system.</title>
        <authorList>
            <person name="Anantharaman K."/>
            <person name="Brown C.T."/>
            <person name="Hug L.A."/>
            <person name="Sharon I."/>
            <person name="Castelle C.J."/>
            <person name="Probst A.J."/>
            <person name="Thomas B.C."/>
            <person name="Singh A."/>
            <person name="Wilkins M.J."/>
            <person name="Karaoz U."/>
            <person name="Brodie E.L."/>
            <person name="Williams K.H."/>
            <person name="Hubbard S.S."/>
            <person name="Banfield J.F."/>
        </authorList>
    </citation>
    <scope>NUCLEOTIDE SEQUENCE [LARGE SCALE GENOMIC DNA]</scope>
</reference>
<organism evidence="7 8">
    <name type="scientific">Candidatus Gottesmanbacteria bacterium RIFCSPHIGHO2_01_FULL_39_10</name>
    <dbReference type="NCBI Taxonomy" id="1798375"/>
    <lineage>
        <taxon>Bacteria</taxon>
        <taxon>Candidatus Gottesmaniibacteriota</taxon>
    </lineage>
</organism>
<feature type="domain" description="O-antigen ligase-related" evidence="6">
    <location>
        <begin position="203"/>
        <end position="339"/>
    </location>
</feature>
<accession>A0A1F5ZN10</accession>
<evidence type="ECO:0000313" key="8">
    <source>
        <dbReference type="Proteomes" id="UP000177383"/>
    </source>
</evidence>
<evidence type="ECO:0000256" key="4">
    <source>
        <dbReference type="ARBA" id="ARBA00023136"/>
    </source>
</evidence>
<feature type="transmembrane region" description="Helical" evidence="5">
    <location>
        <begin position="370"/>
        <end position="395"/>
    </location>
</feature>
<dbReference type="AlphaFoldDB" id="A0A1F5ZN10"/>
<gene>
    <name evidence="7" type="ORF">A2773_03340</name>
</gene>
<proteinExistence type="predicted"/>
<feature type="transmembrane region" description="Helical" evidence="5">
    <location>
        <begin position="64"/>
        <end position="81"/>
    </location>
</feature>
<name>A0A1F5ZN10_9BACT</name>
<sequence length="401" mass="45408">MPKVSRIKIQFYLIEALIIFLPFSSWLVSLTGQPTISLIRDILVFSLFLVSIPDYKIRNLKKLHPTLILLFILFVFLSYFWTEAGPFQWLRGVRFWLTPLLLLLTTILIDFKLEQIQKFVRTIIYVSVIITGFAILEPVGVKLSTVSILSGAGSLESVNLVGALKINRLESILAGPNALGLYLLVIISVLLGWQGEIKHYKLILFFSALILILTFSRSAWIGLIVLLLNLAIIKYKLSFVKISYLVILLVVLVSGTFYISKKSQTLSQIFNHGLSTDMRLEQYNRIVEEKFEIGLLGRGAGAAGPSTQNRLDNGSNHWTENTYLDTFEEFGLIGLLLFLTIIIVWWRQLLRIQNDQDPGLRTAHLALPSFLLAGFFINFFTGQVAVFMFFLTIGLTKAKLK</sequence>
<keyword evidence="4 5" id="KW-0472">Membrane</keyword>
<evidence type="ECO:0000256" key="3">
    <source>
        <dbReference type="ARBA" id="ARBA00022989"/>
    </source>
</evidence>
<dbReference type="GO" id="GO:0016020">
    <property type="term" value="C:membrane"/>
    <property type="evidence" value="ECO:0007669"/>
    <property type="project" value="UniProtKB-SubCell"/>
</dbReference>
<evidence type="ECO:0000259" key="6">
    <source>
        <dbReference type="Pfam" id="PF04932"/>
    </source>
</evidence>
<dbReference type="STRING" id="1798375.A2773_03340"/>
<dbReference type="Proteomes" id="UP000177383">
    <property type="component" value="Unassembled WGS sequence"/>
</dbReference>
<dbReference type="InterPro" id="IPR051533">
    <property type="entry name" value="WaaL-like"/>
</dbReference>
<evidence type="ECO:0000256" key="1">
    <source>
        <dbReference type="ARBA" id="ARBA00004141"/>
    </source>
</evidence>
<evidence type="ECO:0000256" key="2">
    <source>
        <dbReference type="ARBA" id="ARBA00022692"/>
    </source>
</evidence>
<feature type="transmembrane region" description="Helical" evidence="5">
    <location>
        <begin position="123"/>
        <end position="152"/>
    </location>
</feature>
<feature type="transmembrane region" description="Helical" evidence="5">
    <location>
        <begin position="330"/>
        <end position="350"/>
    </location>
</feature>
<dbReference type="Pfam" id="PF04932">
    <property type="entry name" value="Wzy_C"/>
    <property type="match status" value="1"/>
</dbReference>
<comment type="subcellular location">
    <subcellularLocation>
        <location evidence="1">Membrane</location>
        <topology evidence="1">Multi-pass membrane protein</topology>
    </subcellularLocation>
</comment>
<keyword evidence="3 5" id="KW-1133">Transmembrane helix</keyword>
<comment type="caution">
    <text evidence="7">The sequence shown here is derived from an EMBL/GenBank/DDBJ whole genome shotgun (WGS) entry which is preliminary data.</text>
</comment>